<dbReference type="EMBL" id="LT984809">
    <property type="protein sequence ID" value="SPD49070.1"/>
    <property type="molecule type" value="Genomic_DNA"/>
</dbReference>
<evidence type="ECO:0000313" key="2">
    <source>
        <dbReference type="EMBL" id="SPD49070.1"/>
    </source>
</evidence>
<geneLocation type="plasmid" evidence="2">
    <name>I</name>
</geneLocation>
<organism evidence="2">
    <name type="scientific">Cupriavidus taiwanensis</name>
    <dbReference type="NCBI Taxonomy" id="164546"/>
    <lineage>
        <taxon>Bacteria</taxon>
        <taxon>Pseudomonadati</taxon>
        <taxon>Pseudomonadota</taxon>
        <taxon>Betaproteobacteria</taxon>
        <taxon>Burkholderiales</taxon>
        <taxon>Burkholderiaceae</taxon>
        <taxon>Cupriavidus</taxon>
    </lineage>
</organism>
<feature type="region of interest" description="Disordered" evidence="1">
    <location>
        <begin position="1"/>
        <end position="32"/>
    </location>
</feature>
<proteinExistence type="predicted"/>
<keyword evidence="2" id="KW-0614">Plasmid</keyword>
<gene>
    <name evidence="2" type="ORF">CBM2612_P0415</name>
</gene>
<protein>
    <submittedName>
        <fullName evidence="2">Uncharacterized protein</fullName>
    </submittedName>
</protein>
<accession>A0A375HFP0</accession>
<sequence>MAARRRSGTSAQSGSDSAGMTGAQAFRKPSQFPRRVLPDCGILFPEPPQARAGLAPPQLAKSRLDADCGVGALPAPEKYRLSA</sequence>
<feature type="compositionally biased region" description="Polar residues" evidence="1">
    <location>
        <begin position="8"/>
        <end position="18"/>
    </location>
</feature>
<dbReference type="AlphaFoldDB" id="A0A375HFP0"/>
<name>A0A375HFP0_9BURK</name>
<evidence type="ECO:0000256" key="1">
    <source>
        <dbReference type="SAM" id="MobiDB-lite"/>
    </source>
</evidence>
<reference evidence="2" key="1">
    <citation type="submission" date="2018-01" db="EMBL/GenBank/DDBJ databases">
        <authorList>
            <person name="Gaut B.S."/>
            <person name="Morton B.R."/>
            <person name="Clegg M.T."/>
            <person name="Duvall M.R."/>
        </authorList>
    </citation>
    <scope>NUCLEOTIDE SEQUENCE</scope>
    <source>
        <strain evidence="2">Cupriavidus taiwanensis STM 8555</strain>
    </source>
</reference>